<reference evidence="1" key="1">
    <citation type="submission" date="2023-10" db="EMBL/GenBank/DDBJ databases">
        <authorList>
            <person name="Chen Y."/>
            <person name="Shah S."/>
            <person name="Dougan E. K."/>
            <person name="Thang M."/>
            <person name="Chan C."/>
        </authorList>
    </citation>
    <scope>NUCLEOTIDE SEQUENCE [LARGE SCALE GENOMIC DNA]</scope>
</reference>
<organism evidence="1 2">
    <name type="scientific">Prorocentrum cordatum</name>
    <dbReference type="NCBI Taxonomy" id="2364126"/>
    <lineage>
        <taxon>Eukaryota</taxon>
        <taxon>Sar</taxon>
        <taxon>Alveolata</taxon>
        <taxon>Dinophyceae</taxon>
        <taxon>Prorocentrales</taxon>
        <taxon>Prorocentraceae</taxon>
        <taxon>Prorocentrum</taxon>
    </lineage>
</organism>
<sequence length="133" mass="14859">MLRLLTTSVLCSWRRLGNSLDQAMDVLLRQLFDVFENLHLEINCKPGKTEALLKYRGYQAVQLREARRCADGKLRLQVPGRPGIAIDVVQSYVHLGTHANVDGSCFQNATHRCSSAMAAYAPLSSKIFGRLRA</sequence>
<keyword evidence="2" id="KW-1185">Reference proteome</keyword>
<proteinExistence type="predicted"/>
<accession>A0ABN9QZW2</accession>
<name>A0ABN9QZW2_9DINO</name>
<dbReference type="Proteomes" id="UP001189429">
    <property type="component" value="Unassembled WGS sequence"/>
</dbReference>
<dbReference type="EMBL" id="CAUYUJ010004925">
    <property type="protein sequence ID" value="CAK0811590.1"/>
    <property type="molecule type" value="Genomic_DNA"/>
</dbReference>
<evidence type="ECO:0000313" key="1">
    <source>
        <dbReference type="EMBL" id="CAK0811590.1"/>
    </source>
</evidence>
<comment type="caution">
    <text evidence="1">The sequence shown here is derived from an EMBL/GenBank/DDBJ whole genome shotgun (WGS) entry which is preliminary data.</text>
</comment>
<protein>
    <submittedName>
        <fullName evidence="1">Uncharacterized protein</fullName>
    </submittedName>
</protein>
<evidence type="ECO:0000313" key="2">
    <source>
        <dbReference type="Proteomes" id="UP001189429"/>
    </source>
</evidence>
<gene>
    <name evidence="1" type="ORF">PCOR1329_LOCUS16136</name>
</gene>